<name>A0A0E1W3H3_BURPE</name>
<dbReference type="HOGENOM" id="CLU_3381007_0_0_4"/>
<evidence type="ECO:0000313" key="1">
    <source>
        <dbReference type="EMBL" id="EET04222.1"/>
    </source>
</evidence>
<protein>
    <submittedName>
        <fullName evidence="1">Uncharacterized protein</fullName>
    </submittedName>
</protein>
<organism evidence="1">
    <name type="scientific">Burkholderia pseudomallei 1710a</name>
    <dbReference type="NCBI Taxonomy" id="320371"/>
    <lineage>
        <taxon>Bacteria</taxon>
        <taxon>Pseudomonadati</taxon>
        <taxon>Pseudomonadota</taxon>
        <taxon>Betaproteobacteria</taxon>
        <taxon>Burkholderiales</taxon>
        <taxon>Burkholderiaceae</taxon>
        <taxon>Burkholderia</taxon>
        <taxon>pseudomallei group</taxon>
    </lineage>
</organism>
<reference evidence="1" key="1">
    <citation type="submission" date="2009-05" db="EMBL/GenBank/DDBJ databases">
        <authorList>
            <person name="Harkins D.M."/>
            <person name="DeShazer D."/>
            <person name="Woods D.E."/>
            <person name="Brinkac L.M."/>
            <person name="Brown K.A."/>
            <person name="Hung G.C."/>
            <person name="Tuanyok A."/>
            <person name="Zhang B."/>
            <person name="Nierman W.C."/>
        </authorList>
    </citation>
    <scope>NUCLEOTIDE SEQUENCE [LARGE SCALE GENOMIC DNA]</scope>
    <source>
        <strain evidence="1">1710a</strain>
    </source>
</reference>
<dbReference type="AlphaFoldDB" id="A0A0E1W3H3"/>
<dbReference type="Proteomes" id="UP000001812">
    <property type="component" value="Chromosome II"/>
</dbReference>
<dbReference type="EMBL" id="CM000833">
    <property type="protein sequence ID" value="EET04222.1"/>
    <property type="molecule type" value="Genomic_DNA"/>
</dbReference>
<sequence length="37" mass="4324">MINAMHRDGVDVFTYSHVRCEGETAWVRVSFRIVQNV</sequence>
<proteinExistence type="predicted"/>
<gene>
    <name evidence="1" type="ORF">BURPS1710A_A0929</name>
</gene>
<accession>A0A0E1W3H3</accession>